<dbReference type="PANTHER" id="PTHR34308:SF1">
    <property type="entry name" value="COBALAMIN BIOSYNTHESIS PROTEIN CBIB"/>
    <property type="match status" value="1"/>
</dbReference>
<comment type="function">
    <text evidence="9">Converts cobyric acid to cobinamide by the addition of aminopropanol on the F carboxylic group.</text>
</comment>
<dbReference type="GO" id="GO:0009236">
    <property type="term" value="P:cobalamin biosynthetic process"/>
    <property type="evidence" value="ECO:0007669"/>
    <property type="project" value="UniProtKB-UniRule"/>
</dbReference>
<evidence type="ECO:0000256" key="4">
    <source>
        <dbReference type="ARBA" id="ARBA00022475"/>
    </source>
</evidence>
<dbReference type="AlphaFoldDB" id="A0A840ZEW9"/>
<accession>A0A840ZEW9</accession>
<keyword evidence="5 9" id="KW-0169">Cobalamin biosynthesis</keyword>
<dbReference type="UniPathway" id="UPA00148"/>
<comment type="caution">
    <text evidence="10">The sequence shown here is derived from an EMBL/GenBank/DDBJ whole genome shotgun (WGS) entry which is preliminary data.</text>
</comment>
<name>A0A840ZEW9_9HYPH</name>
<evidence type="ECO:0000256" key="9">
    <source>
        <dbReference type="HAMAP-Rule" id="MF_00024"/>
    </source>
</evidence>
<evidence type="ECO:0000256" key="2">
    <source>
        <dbReference type="ARBA" id="ARBA00004953"/>
    </source>
</evidence>
<feature type="transmembrane region" description="Helical" evidence="9">
    <location>
        <begin position="66"/>
        <end position="84"/>
    </location>
</feature>
<evidence type="ECO:0000313" key="11">
    <source>
        <dbReference type="Proteomes" id="UP000583454"/>
    </source>
</evidence>
<keyword evidence="11" id="KW-1185">Reference proteome</keyword>
<evidence type="ECO:0000256" key="8">
    <source>
        <dbReference type="ARBA" id="ARBA00023136"/>
    </source>
</evidence>
<proteinExistence type="inferred from homology"/>
<dbReference type="GO" id="GO:0015420">
    <property type="term" value="F:ABC-type vitamin B12 transporter activity"/>
    <property type="evidence" value="ECO:0007669"/>
    <property type="project" value="UniProtKB-UniRule"/>
</dbReference>
<dbReference type="RefSeq" id="WP_183563629.1">
    <property type="nucleotide sequence ID" value="NZ_JACHOP010000001.1"/>
</dbReference>
<dbReference type="GO" id="GO:0016874">
    <property type="term" value="F:ligase activity"/>
    <property type="evidence" value="ECO:0007669"/>
    <property type="project" value="UniProtKB-KW"/>
</dbReference>
<comment type="subcellular location">
    <subcellularLocation>
        <location evidence="1 9">Cell membrane</location>
        <topology evidence="1 9">Multi-pass membrane protein</topology>
    </subcellularLocation>
</comment>
<dbReference type="PANTHER" id="PTHR34308">
    <property type="entry name" value="COBALAMIN BIOSYNTHESIS PROTEIN CBIB"/>
    <property type="match status" value="1"/>
</dbReference>
<keyword evidence="4 9" id="KW-1003">Cell membrane</keyword>
<dbReference type="NCBIfam" id="TIGR00380">
    <property type="entry name" value="cobal_cbiB"/>
    <property type="match status" value="1"/>
</dbReference>
<dbReference type="Proteomes" id="UP000583454">
    <property type="component" value="Unassembled WGS sequence"/>
</dbReference>
<comment type="pathway">
    <text evidence="2 9">Cofactor biosynthesis; adenosylcobalamin biosynthesis.</text>
</comment>
<dbReference type="EMBL" id="JACHOP010000001">
    <property type="protein sequence ID" value="MBB5755581.1"/>
    <property type="molecule type" value="Genomic_DNA"/>
</dbReference>
<gene>
    <name evidence="9" type="primary">cobD</name>
    <name evidence="10" type="ORF">HNR00_000270</name>
</gene>
<evidence type="ECO:0000256" key="7">
    <source>
        <dbReference type="ARBA" id="ARBA00022989"/>
    </source>
</evidence>
<keyword evidence="10" id="KW-0436">Ligase</keyword>
<protein>
    <recommendedName>
        <fullName evidence="9">Cobalamin biosynthesis protein CobD</fullName>
    </recommendedName>
</protein>
<dbReference type="Pfam" id="PF03186">
    <property type="entry name" value="CobD_Cbib"/>
    <property type="match status" value="1"/>
</dbReference>
<dbReference type="HAMAP" id="MF_00024">
    <property type="entry name" value="CobD_CbiB"/>
    <property type="match status" value="1"/>
</dbReference>
<evidence type="ECO:0000313" key="10">
    <source>
        <dbReference type="EMBL" id="MBB5755581.1"/>
    </source>
</evidence>
<sequence length="331" mass="34603">MPWTALIHPPDALGILALAMTIEAVCGYPDGLYRALGHPVTWIGRLIARLDAGLNRGDIRARRLKGVLALVLLLAVVAACTLALTALAGLAGEIVGILILALLTASLPAQRSLFVHVARVAAALRHEGLPGGRRAVSMIVGRDPDSLDEAAVCRAAIESLSENFSDGVVAPAFWIGAGGLTGGALYKAINTADSMIGHRTPRHEAFGWAAARLDDLVNLPASRLTALLLIAAAALDRDASARDAWRAVRRDARHHRSPNAGWPEAAMAGALGLRLAGPRTYGAARVEDAWMGDGRAEAGPADIERALRLYRRACGLMFAGVVAAVGVAFGL</sequence>
<comment type="similarity">
    <text evidence="3 9">Belongs to the CobD/CbiB family.</text>
</comment>
<organism evidence="10 11">
    <name type="scientific">Methylorubrum rhodinum</name>
    <dbReference type="NCBI Taxonomy" id="29428"/>
    <lineage>
        <taxon>Bacteria</taxon>
        <taxon>Pseudomonadati</taxon>
        <taxon>Pseudomonadota</taxon>
        <taxon>Alphaproteobacteria</taxon>
        <taxon>Hyphomicrobiales</taxon>
        <taxon>Methylobacteriaceae</taxon>
        <taxon>Methylorubrum</taxon>
    </lineage>
</organism>
<evidence type="ECO:0000256" key="1">
    <source>
        <dbReference type="ARBA" id="ARBA00004651"/>
    </source>
</evidence>
<comment type="caution">
    <text evidence="9">Lacks conserved residue(s) required for the propagation of feature annotation.</text>
</comment>
<keyword evidence="7 9" id="KW-1133">Transmembrane helix</keyword>
<keyword evidence="6 9" id="KW-0812">Transmembrane</keyword>
<evidence type="ECO:0000256" key="5">
    <source>
        <dbReference type="ARBA" id="ARBA00022573"/>
    </source>
</evidence>
<dbReference type="GO" id="GO:0005886">
    <property type="term" value="C:plasma membrane"/>
    <property type="evidence" value="ECO:0007669"/>
    <property type="project" value="UniProtKB-SubCell"/>
</dbReference>
<evidence type="ECO:0000256" key="6">
    <source>
        <dbReference type="ARBA" id="ARBA00022692"/>
    </source>
</evidence>
<dbReference type="InterPro" id="IPR004485">
    <property type="entry name" value="Cobalamin_biosynth_CobD/CbiB"/>
</dbReference>
<keyword evidence="8 9" id="KW-0472">Membrane</keyword>
<reference evidence="10 11" key="1">
    <citation type="submission" date="2020-08" db="EMBL/GenBank/DDBJ databases">
        <title>Genomic Encyclopedia of Type Strains, Phase IV (KMG-IV): sequencing the most valuable type-strain genomes for metagenomic binning, comparative biology and taxonomic classification.</title>
        <authorList>
            <person name="Goeker M."/>
        </authorList>
    </citation>
    <scope>NUCLEOTIDE SEQUENCE [LARGE SCALE GENOMIC DNA]</scope>
    <source>
        <strain evidence="10 11">DSM 2163</strain>
    </source>
</reference>
<feature type="transmembrane region" description="Helical" evidence="9">
    <location>
        <begin position="313"/>
        <end position="330"/>
    </location>
</feature>
<evidence type="ECO:0000256" key="3">
    <source>
        <dbReference type="ARBA" id="ARBA00006263"/>
    </source>
</evidence>
<dbReference type="GO" id="GO:0048472">
    <property type="term" value="F:threonine-phosphate decarboxylase activity"/>
    <property type="evidence" value="ECO:0007669"/>
    <property type="project" value="InterPro"/>
</dbReference>
<feature type="transmembrane region" description="Helical" evidence="9">
    <location>
        <begin position="90"/>
        <end position="109"/>
    </location>
</feature>